<dbReference type="InterPro" id="IPR023780">
    <property type="entry name" value="Chromo_domain"/>
</dbReference>
<dbReference type="InterPro" id="IPR001138">
    <property type="entry name" value="Zn2Cys6_DnaBD"/>
</dbReference>
<feature type="compositionally biased region" description="Polar residues" evidence="4">
    <location>
        <begin position="523"/>
        <end position="534"/>
    </location>
</feature>
<dbReference type="SUPFAM" id="SSF57701">
    <property type="entry name" value="Zn2/Cys6 DNA-binding domain"/>
    <property type="match status" value="1"/>
</dbReference>
<dbReference type="PROSITE" id="PS00598">
    <property type="entry name" value="CHROMO_1"/>
    <property type="match status" value="1"/>
</dbReference>
<dbReference type="PROSITE" id="PS00463">
    <property type="entry name" value="ZN2_CY6_FUNGAL_1"/>
    <property type="match status" value="1"/>
</dbReference>
<dbReference type="InterPro" id="IPR000953">
    <property type="entry name" value="Chromo/chromo_shadow_dom"/>
</dbReference>
<proteinExistence type="predicted"/>
<dbReference type="EMBL" id="ML993873">
    <property type="protein sequence ID" value="KAF2204558.1"/>
    <property type="molecule type" value="Genomic_DNA"/>
</dbReference>
<gene>
    <name evidence="7" type="ORF">GQ43DRAFT_460630</name>
</gene>
<dbReference type="SMART" id="SM00066">
    <property type="entry name" value="GAL4"/>
    <property type="match status" value="1"/>
</dbReference>
<evidence type="ECO:0000256" key="4">
    <source>
        <dbReference type="SAM" id="MobiDB-lite"/>
    </source>
</evidence>
<dbReference type="GO" id="GO:0000981">
    <property type="term" value="F:DNA-binding transcription factor activity, RNA polymerase II-specific"/>
    <property type="evidence" value="ECO:0007669"/>
    <property type="project" value="InterPro"/>
</dbReference>
<feature type="region of interest" description="Disordered" evidence="4">
    <location>
        <begin position="371"/>
        <end position="425"/>
    </location>
</feature>
<dbReference type="CDD" id="cd00067">
    <property type="entry name" value="GAL4"/>
    <property type="match status" value="1"/>
</dbReference>
<feature type="compositionally biased region" description="Acidic residues" evidence="4">
    <location>
        <begin position="256"/>
        <end position="265"/>
    </location>
</feature>
<evidence type="ECO:0000256" key="3">
    <source>
        <dbReference type="ARBA" id="ARBA00023242"/>
    </source>
</evidence>
<feature type="compositionally biased region" description="Basic and acidic residues" evidence="4">
    <location>
        <begin position="645"/>
        <end position="666"/>
    </location>
</feature>
<keyword evidence="8" id="KW-1185">Reference proteome</keyword>
<dbReference type="InterPro" id="IPR036864">
    <property type="entry name" value="Zn2-C6_fun-type_DNA-bd_sf"/>
</dbReference>
<dbReference type="SMART" id="SM00298">
    <property type="entry name" value="CHROMO"/>
    <property type="match status" value="1"/>
</dbReference>
<feature type="compositionally biased region" description="Basic and acidic residues" evidence="4">
    <location>
        <begin position="626"/>
        <end position="636"/>
    </location>
</feature>
<reference evidence="7" key="1">
    <citation type="journal article" date="2020" name="Stud. Mycol.">
        <title>101 Dothideomycetes genomes: a test case for predicting lifestyles and emergence of pathogens.</title>
        <authorList>
            <person name="Haridas S."/>
            <person name="Albert R."/>
            <person name="Binder M."/>
            <person name="Bloem J."/>
            <person name="Labutti K."/>
            <person name="Salamov A."/>
            <person name="Andreopoulos B."/>
            <person name="Baker S."/>
            <person name="Barry K."/>
            <person name="Bills G."/>
            <person name="Bluhm B."/>
            <person name="Cannon C."/>
            <person name="Castanera R."/>
            <person name="Culley D."/>
            <person name="Daum C."/>
            <person name="Ezra D."/>
            <person name="Gonzalez J."/>
            <person name="Henrissat B."/>
            <person name="Kuo A."/>
            <person name="Liang C."/>
            <person name="Lipzen A."/>
            <person name="Lutzoni F."/>
            <person name="Magnuson J."/>
            <person name="Mondo S."/>
            <person name="Nolan M."/>
            <person name="Ohm R."/>
            <person name="Pangilinan J."/>
            <person name="Park H.-J."/>
            <person name="Ramirez L."/>
            <person name="Alfaro M."/>
            <person name="Sun H."/>
            <person name="Tritt A."/>
            <person name="Yoshinaga Y."/>
            <person name="Zwiers L.-H."/>
            <person name="Turgeon B."/>
            <person name="Goodwin S."/>
            <person name="Spatafora J."/>
            <person name="Crous P."/>
            <person name="Grigoriev I."/>
        </authorList>
    </citation>
    <scope>NUCLEOTIDE SEQUENCE</scope>
    <source>
        <strain evidence="7">ATCC 74209</strain>
    </source>
</reference>
<name>A0A9P4JRS8_9PLEO</name>
<feature type="domain" description="Zn(2)-C6 fungal-type" evidence="6">
    <location>
        <begin position="328"/>
        <end position="358"/>
    </location>
</feature>
<dbReference type="InterPro" id="IPR051219">
    <property type="entry name" value="Heterochromatin_chromo-domain"/>
</dbReference>
<dbReference type="Proteomes" id="UP000799536">
    <property type="component" value="Unassembled WGS sequence"/>
</dbReference>
<dbReference type="InterPro" id="IPR016197">
    <property type="entry name" value="Chromo-like_dom_sf"/>
</dbReference>
<dbReference type="OrthoDB" id="433924at2759"/>
<evidence type="ECO:0000256" key="2">
    <source>
        <dbReference type="ARBA" id="ARBA00011353"/>
    </source>
</evidence>
<comment type="subcellular location">
    <subcellularLocation>
        <location evidence="1">Nucleus</location>
    </subcellularLocation>
</comment>
<dbReference type="Pfam" id="PF00385">
    <property type="entry name" value="Chromo"/>
    <property type="match status" value="1"/>
</dbReference>
<feature type="compositionally biased region" description="Basic and acidic residues" evidence="4">
    <location>
        <begin position="119"/>
        <end position="133"/>
    </location>
</feature>
<evidence type="ECO:0000259" key="5">
    <source>
        <dbReference type="PROSITE" id="PS50013"/>
    </source>
</evidence>
<protein>
    <recommendedName>
        <fullName evidence="9">Chromo domain-containing protein</fullName>
    </recommendedName>
</protein>
<sequence length="861" mass="95543">MGRGGKKTQPFVHIKPNPDARNWLWRVRDEPPAITPSQPAACPIPNATARILSRHESQDGMCAIIYRVEVTHTQSRKTETAEVDLNAILDFVSPRELERFENDDFVQLSKAELVAQEANRAEEENGRLSENSRPRAGQVGSTGMGRGRGRGRGWRGGQGRGGASFPSYSMIPVGPALRGSKDTDSMDIHTSQEFQHLPVAQEEGEDEQVTGSMSFHPPGGFQRAAAVQEEDEDGEEDEEEGIAPPAGFHRASTGTEDGDDEDSDEIDLVGSAHKTKALSPNLMKSSFVANSALPTSPLTKKTISEESLGGSRARKKKKIPFKSQVPNGCSNCRKCKRGCTEEWPTCSFCMGKGLECVYPDHVVLKYQQYGSTQKAEPKVTPSVSDSRWRAPLPSSENKRPPSRTTISKRASNASQPGRRITKYDIPEEDKCRNWTGFQNNATHTASSVAMPSFPISQGKVQLPYPSTSYPPLQPQPGNPISDRRYAKPYKYDVEALKRKKLHIPTELQANRYGIAPRPGPVLLQSNPEPNTTWIDNMGFRRSYPSSQPKPSTLSNAAPPGPRYDFLDQVNQMDRISRQRNVIRPARQGPVPIPPKIQWTAQQPYVSPYMATPHEDEKQRMTIGVDDSEKGEARETPETELEDGLEALHPELEGRNEDNREENDEKSSSSGLFVSSPGRQIVSDMQHARLLSSSPPQLNGSDGGHRDKRRKVEAGKRSSKVFVLSDSEDEEDRRDTFSPSPPDAILQTFQTTSKAQTEHGPPTPPAAASAKPNGNAKAKVADPEHLPSQNSADEDEDTYIVEDILSHRRDDVGRMWYQVKWEGYEDPNDMTWENEEGLEGASDVVELYRKRLLKGKKGRKVK</sequence>
<dbReference type="Pfam" id="PF00172">
    <property type="entry name" value="Zn_clus"/>
    <property type="match status" value="1"/>
</dbReference>
<dbReference type="GO" id="GO:0006338">
    <property type="term" value="P:chromatin remodeling"/>
    <property type="evidence" value="ECO:0007669"/>
    <property type="project" value="UniProtKB-ARBA"/>
</dbReference>
<feature type="region of interest" description="Disordered" evidence="4">
    <location>
        <begin position="118"/>
        <end position="265"/>
    </location>
</feature>
<evidence type="ECO:0000313" key="8">
    <source>
        <dbReference type="Proteomes" id="UP000799536"/>
    </source>
</evidence>
<dbReference type="Gene3D" id="4.10.240.10">
    <property type="entry name" value="Zn(2)-C6 fungal-type DNA-binding domain"/>
    <property type="match status" value="1"/>
</dbReference>
<comment type="caution">
    <text evidence="7">The sequence shown here is derived from an EMBL/GenBank/DDBJ whole genome shotgun (WGS) entry which is preliminary data.</text>
</comment>
<evidence type="ECO:0000259" key="6">
    <source>
        <dbReference type="PROSITE" id="PS50048"/>
    </source>
</evidence>
<dbReference type="SUPFAM" id="SSF54160">
    <property type="entry name" value="Chromo domain-like"/>
    <property type="match status" value="1"/>
</dbReference>
<organism evidence="7 8">
    <name type="scientific">Delitschia confertaspora ATCC 74209</name>
    <dbReference type="NCBI Taxonomy" id="1513339"/>
    <lineage>
        <taxon>Eukaryota</taxon>
        <taxon>Fungi</taxon>
        <taxon>Dikarya</taxon>
        <taxon>Ascomycota</taxon>
        <taxon>Pezizomycotina</taxon>
        <taxon>Dothideomycetes</taxon>
        <taxon>Pleosporomycetidae</taxon>
        <taxon>Pleosporales</taxon>
        <taxon>Delitschiaceae</taxon>
        <taxon>Delitschia</taxon>
    </lineage>
</organism>
<feature type="region of interest" description="Disordered" evidence="4">
    <location>
        <begin position="518"/>
        <end position="562"/>
    </location>
</feature>
<dbReference type="GO" id="GO:0008270">
    <property type="term" value="F:zinc ion binding"/>
    <property type="evidence" value="ECO:0007669"/>
    <property type="project" value="InterPro"/>
</dbReference>
<feature type="compositionally biased region" description="Polar residues" evidence="4">
    <location>
        <begin position="402"/>
        <end position="415"/>
    </location>
</feature>
<dbReference type="InterPro" id="IPR023779">
    <property type="entry name" value="Chromodomain_CS"/>
</dbReference>
<feature type="region of interest" description="Disordered" evidence="4">
    <location>
        <begin position="297"/>
        <end position="318"/>
    </location>
</feature>
<feature type="compositionally biased region" description="Acidic residues" evidence="4">
    <location>
        <begin position="228"/>
        <end position="241"/>
    </location>
</feature>
<dbReference type="PROSITE" id="PS50013">
    <property type="entry name" value="CHROMO_2"/>
    <property type="match status" value="1"/>
</dbReference>
<evidence type="ECO:0000313" key="7">
    <source>
        <dbReference type="EMBL" id="KAF2204558.1"/>
    </source>
</evidence>
<feature type="domain" description="Chromo" evidence="5">
    <location>
        <begin position="798"/>
        <end position="859"/>
    </location>
</feature>
<evidence type="ECO:0000256" key="1">
    <source>
        <dbReference type="ARBA" id="ARBA00004123"/>
    </source>
</evidence>
<evidence type="ECO:0008006" key="9">
    <source>
        <dbReference type="Google" id="ProtNLM"/>
    </source>
</evidence>
<feature type="region of interest" description="Disordered" evidence="4">
    <location>
        <begin position="611"/>
        <end position="797"/>
    </location>
</feature>
<dbReference type="Gene3D" id="2.40.50.40">
    <property type="match status" value="1"/>
</dbReference>
<dbReference type="CDD" id="cd00024">
    <property type="entry name" value="CD_CSD"/>
    <property type="match status" value="1"/>
</dbReference>
<accession>A0A9P4JRS8</accession>
<feature type="compositionally biased region" description="Polar residues" evidence="4">
    <location>
        <begin position="690"/>
        <end position="699"/>
    </location>
</feature>
<dbReference type="PANTHER" id="PTHR22812">
    <property type="entry name" value="CHROMOBOX PROTEIN"/>
    <property type="match status" value="1"/>
</dbReference>
<dbReference type="PROSITE" id="PS50048">
    <property type="entry name" value="ZN2_CY6_FUNGAL_2"/>
    <property type="match status" value="1"/>
</dbReference>
<dbReference type="GO" id="GO:0005634">
    <property type="term" value="C:nucleus"/>
    <property type="evidence" value="ECO:0007669"/>
    <property type="project" value="UniProtKB-SubCell"/>
</dbReference>
<keyword evidence="3" id="KW-0539">Nucleus</keyword>
<comment type="subunit">
    <text evidence="2">Component of the NuA4 histone acetyltransferase complex.</text>
</comment>
<feature type="compositionally biased region" description="Polar residues" evidence="4">
    <location>
        <begin position="543"/>
        <end position="555"/>
    </location>
</feature>
<dbReference type="AlphaFoldDB" id="A0A9P4JRS8"/>